<evidence type="ECO:0000313" key="1">
    <source>
        <dbReference type="EMBL" id="KAI4805447.1"/>
    </source>
</evidence>
<reference evidence="1" key="1">
    <citation type="submission" date="2022-05" db="EMBL/GenBank/DDBJ databases">
        <title>Chromosome-level genome of Chaenocephalus aceratus.</title>
        <authorList>
            <person name="Park H."/>
        </authorList>
    </citation>
    <scope>NUCLEOTIDE SEQUENCE</scope>
    <source>
        <strain evidence="1">KU_202001</strain>
    </source>
</reference>
<proteinExistence type="predicted"/>
<name>A0ACB9VYQ1_CHAAC</name>
<gene>
    <name evidence="1" type="ORF">KUCAC02_010063</name>
</gene>
<comment type="caution">
    <text evidence="1">The sequence shown here is derived from an EMBL/GenBank/DDBJ whole genome shotgun (WGS) entry which is preliminary data.</text>
</comment>
<keyword evidence="2" id="KW-1185">Reference proteome</keyword>
<organism evidence="1 2">
    <name type="scientific">Chaenocephalus aceratus</name>
    <name type="common">Blackfin icefish</name>
    <name type="synonym">Chaenichthys aceratus</name>
    <dbReference type="NCBI Taxonomy" id="36190"/>
    <lineage>
        <taxon>Eukaryota</taxon>
        <taxon>Metazoa</taxon>
        <taxon>Chordata</taxon>
        <taxon>Craniata</taxon>
        <taxon>Vertebrata</taxon>
        <taxon>Euteleostomi</taxon>
        <taxon>Actinopterygii</taxon>
        <taxon>Neopterygii</taxon>
        <taxon>Teleostei</taxon>
        <taxon>Neoteleostei</taxon>
        <taxon>Acanthomorphata</taxon>
        <taxon>Eupercaria</taxon>
        <taxon>Perciformes</taxon>
        <taxon>Notothenioidei</taxon>
        <taxon>Channichthyidae</taxon>
        <taxon>Chaenocephalus</taxon>
    </lineage>
</organism>
<evidence type="ECO:0000313" key="2">
    <source>
        <dbReference type="Proteomes" id="UP001057452"/>
    </source>
</evidence>
<accession>A0ACB9VYQ1</accession>
<sequence>MIPHYYILRTIIYLSIVYAIGQVTMAISAIHDITDYNKDGTPDNMTFHVVLSMVGLFLIALGTGGIKPCVAAFGGDQFGNHQEKQRRTFFSVFYLCINGGSLLSTIITPILRAQDCGIYSKQKCYSLAFGVPAALMLVALVVFIIGSGMYYKAEPQGNIMGSVCKCIGFAIKNRFKHRSKQYPKRQHWMDWSEEKYEKLLIAQIKMVLKVLFLYIPLPMFWTLFDQKGSRWTLQATNMDGNFGLLVIQPDQMQASENFFTFKEDIISVKIVGPEVTKGIPLVKGKRQKLLIPANINDNWLLIDALNSKATTRQQCNPCQGAITESEDIEPNSAHMALQIPQYFFITVGEVMFSVTGLEFSYSQAPSNMKAVLQAGWLLTVAVGNFIVLIVAELAKLPKQWAEYVLFASLLIAVCFIFSIMAHFYTYIDPTEIEAQFMKKVDEDDDDDKSLKKAEIEMVRKDSNKSDKDEDDPGKHTKM</sequence>
<dbReference type="Proteomes" id="UP001057452">
    <property type="component" value="Chromosome 21"/>
</dbReference>
<dbReference type="EMBL" id="CM043805">
    <property type="protein sequence ID" value="KAI4805447.1"/>
    <property type="molecule type" value="Genomic_DNA"/>
</dbReference>
<protein>
    <submittedName>
        <fullName evidence="1">Uncharacterized protein</fullName>
    </submittedName>
</protein>